<sequence length="63" mass="6742">MFKNFTPKRLVAVALLAGGFAIAAPVVANADEQPAVVSAESVSVDIHTDLVTTGAVWEWDEWE</sequence>
<feature type="chain" id="PRO_5046761176" evidence="1">
    <location>
        <begin position="24"/>
        <end position="63"/>
    </location>
</feature>
<feature type="signal peptide" evidence="1">
    <location>
        <begin position="1"/>
        <end position="23"/>
    </location>
</feature>
<proteinExistence type="predicted"/>
<reference evidence="2" key="1">
    <citation type="submission" date="2022-05" db="EMBL/GenBank/DDBJ databases">
        <title>Complete genome sequence of toluene-degrading Gulosibacter sediminis strain ACHW.36C.</title>
        <authorList>
            <person name="Wai A.C."/>
            <person name="Lai G.K."/>
            <person name="Griffin S.D."/>
            <person name="Leung F.C."/>
        </authorList>
    </citation>
    <scope>NUCLEOTIDE SEQUENCE [LARGE SCALE GENOMIC DNA]</scope>
    <source>
        <strain evidence="2">ACHW.36C</strain>
    </source>
</reference>
<name>A0ABY4N0F8_9MICO</name>
<gene>
    <name evidence="2" type="ORF">M3M28_00480</name>
</gene>
<protein>
    <submittedName>
        <fullName evidence="2">Uncharacterized protein</fullName>
    </submittedName>
</protein>
<keyword evidence="1" id="KW-0732">Signal</keyword>
<evidence type="ECO:0000256" key="1">
    <source>
        <dbReference type="SAM" id="SignalP"/>
    </source>
</evidence>
<organism evidence="2">
    <name type="scientific">Gulosibacter sediminis</name>
    <dbReference type="NCBI Taxonomy" id="1729695"/>
    <lineage>
        <taxon>Bacteria</taxon>
        <taxon>Bacillati</taxon>
        <taxon>Actinomycetota</taxon>
        <taxon>Actinomycetes</taxon>
        <taxon>Micrococcales</taxon>
        <taxon>Microbacteriaceae</taxon>
        <taxon>Gulosibacter</taxon>
    </lineage>
</organism>
<evidence type="ECO:0000313" key="2">
    <source>
        <dbReference type="EMBL" id="UQN14978.1"/>
    </source>
</evidence>
<accession>A0ABY4N0F8</accession>
<dbReference type="EMBL" id="CP097160">
    <property type="protein sequence ID" value="UQN14978.1"/>
    <property type="molecule type" value="Genomic_DNA"/>
</dbReference>